<feature type="region of interest" description="Disordered" evidence="2">
    <location>
        <begin position="246"/>
        <end position="271"/>
    </location>
</feature>
<dbReference type="Proteomes" id="UP001293254">
    <property type="component" value="Unassembled WGS sequence"/>
</dbReference>
<evidence type="ECO:0000256" key="1">
    <source>
        <dbReference type="PROSITE-ProRule" id="PRU00047"/>
    </source>
</evidence>
<sequence>MLARLNKALKLTAVEETGDVISSNTWSENLDDTGHYLVGRLLMSKNVRFDLFKDLMVAIFNPVKGMDIKAIENNRYLFRFNHIVDKNRALKGCPWSFEKNALILNEVDNTSNPLGVNLDWCAFYVQVHDLPIQKMTKEFAEYIGNRMGQFIDVEHMDDHKRWSSTLHIRVKIDLNKPIMQYMRIRSENNDVLTVSCTYERLSNFCYLCGVLGHLSKFCEQCYEPEFVDPGDDTPNGAWLRADPGFRSTARTHHSHRGETDQAPKETRSRPVIPTARRGVTIFDPVRTRKRSNILGENEGKSVSKSRDEYSASSHHIPQNIPINLAAESEDLQPYIQHPHPVIPYITPRMIPSHNYPPAIRQSDDPSRVIGTNHPKQTNPHAAIESPQGKLPTHANPTTPMHSSSHDLNTSNNIHTNPRDTLEPNHPPHTTNPRSTIYTDPTPMQTSLQPTTNITSMHTHNQALAPYQTLTTPPFPANTLSPLHLPGQLHLNPIYGAITHMSATNSLLPSHAPSNAPLLFNPSLPAEPPRKPRRKYIRRLSQPETVG</sequence>
<evidence type="ECO:0000313" key="4">
    <source>
        <dbReference type="EMBL" id="KAK4438706.1"/>
    </source>
</evidence>
<dbReference type="PROSITE" id="PS50158">
    <property type="entry name" value="ZF_CCHC"/>
    <property type="match status" value="1"/>
</dbReference>
<evidence type="ECO:0000259" key="3">
    <source>
        <dbReference type="PROSITE" id="PS50158"/>
    </source>
</evidence>
<keyword evidence="5" id="KW-1185">Reference proteome</keyword>
<dbReference type="InterPro" id="IPR001878">
    <property type="entry name" value="Znf_CCHC"/>
</dbReference>
<proteinExistence type="predicted"/>
<dbReference type="PANTHER" id="PTHR31286:SF153">
    <property type="entry name" value="DUF4283 DOMAIN PROTEIN"/>
    <property type="match status" value="1"/>
</dbReference>
<name>A0AAE1YZR5_9LAMI</name>
<organism evidence="4 5">
    <name type="scientific">Sesamum alatum</name>
    <dbReference type="NCBI Taxonomy" id="300844"/>
    <lineage>
        <taxon>Eukaryota</taxon>
        <taxon>Viridiplantae</taxon>
        <taxon>Streptophyta</taxon>
        <taxon>Embryophyta</taxon>
        <taxon>Tracheophyta</taxon>
        <taxon>Spermatophyta</taxon>
        <taxon>Magnoliopsida</taxon>
        <taxon>eudicotyledons</taxon>
        <taxon>Gunneridae</taxon>
        <taxon>Pentapetalae</taxon>
        <taxon>asterids</taxon>
        <taxon>lamiids</taxon>
        <taxon>Lamiales</taxon>
        <taxon>Pedaliaceae</taxon>
        <taxon>Sesamum</taxon>
    </lineage>
</organism>
<reference evidence="4" key="2">
    <citation type="journal article" date="2024" name="Plant">
        <title>Genomic evolution and insights into agronomic trait innovations of Sesamum species.</title>
        <authorList>
            <person name="Miao H."/>
            <person name="Wang L."/>
            <person name="Qu L."/>
            <person name="Liu H."/>
            <person name="Sun Y."/>
            <person name="Le M."/>
            <person name="Wang Q."/>
            <person name="Wei S."/>
            <person name="Zheng Y."/>
            <person name="Lin W."/>
            <person name="Duan Y."/>
            <person name="Cao H."/>
            <person name="Xiong S."/>
            <person name="Wang X."/>
            <person name="Wei L."/>
            <person name="Li C."/>
            <person name="Ma Q."/>
            <person name="Ju M."/>
            <person name="Zhao R."/>
            <person name="Li G."/>
            <person name="Mu C."/>
            <person name="Tian Q."/>
            <person name="Mei H."/>
            <person name="Zhang T."/>
            <person name="Gao T."/>
            <person name="Zhang H."/>
        </authorList>
    </citation>
    <scope>NUCLEOTIDE SEQUENCE</scope>
    <source>
        <strain evidence="4">3651</strain>
    </source>
</reference>
<feature type="compositionally biased region" description="Basic and acidic residues" evidence="2">
    <location>
        <begin position="256"/>
        <end position="268"/>
    </location>
</feature>
<feature type="region of interest" description="Disordered" evidence="2">
    <location>
        <begin position="370"/>
        <end position="440"/>
    </location>
</feature>
<reference evidence="4" key="1">
    <citation type="submission" date="2020-06" db="EMBL/GenBank/DDBJ databases">
        <authorList>
            <person name="Li T."/>
            <person name="Hu X."/>
            <person name="Zhang T."/>
            <person name="Song X."/>
            <person name="Zhang H."/>
            <person name="Dai N."/>
            <person name="Sheng W."/>
            <person name="Hou X."/>
            <person name="Wei L."/>
        </authorList>
    </citation>
    <scope>NUCLEOTIDE SEQUENCE</scope>
    <source>
        <strain evidence="4">3651</strain>
        <tissue evidence="4">Leaf</tissue>
    </source>
</reference>
<feature type="region of interest" description="Disordered" evidence="2">
    <location>
        <begin position="518"/>
        <end position="546"/>
    </location>
</feature>
<feature type="domain" description="CCHC-type" evidence="3">
    <location>
        <begin position="205"/>
        <end position="220"/>
    </location>
</feature>
<accession>A0AAE1YZR5</accession>
<gene>
    <name evidence="4" type="ORF">Salat_0205100</name>
</gene>
<keyword evidence="1" id="KW-0479">Metal-binding</keyword>
<dbReference type="GO" id="GO:0003676">
    <property type="term" value="F:nucleic acid binding"/>
    <property type="evidence" value="ECO:0007669"/>
    <property type="project" value="InterPro"/>
</dbReference>
<dbReference type="InterPro" id="IPR025558">
    <property type="entry name" value="DUF4283"/>
</dbReference>
<comment type="caution">
    <text evidence="4">The sequence shown here is derived from an EMBL/GenBank/DDBJ whole genome shotgun (WGS) entry which is preliminary data.</text>
</comment>
<evidence type="ECO:0000256" key="2">
    <source>
        <dbReference type="SAM" id="MobiDB-lite"/>
    </source>
</evidence>
<dbReference type="AlphaFoldDB" id="A0AAE1YZR5"/>
<feature type="compositionally biased region" description="Polar residues" evidence="2">
    <location>
        <begin position="427"/>
        <end position="440"/>
    </location>
</feature>
<evidence type="ECO:0000313" key="5">
    <source>
        <dbReference type="Proteomes" id="UP001293254"/>
    </source>
</evidence>
<protein>
    <recommendedName>
        <fullName evidence="3">CCHC-type domain-containing protein</fullName>
    </recommendedName>
</protein>
<dbReference type="Pfam" id="PF14111">
    <property type="entry name" value="DUF4283"/>
    <property type="match status" value="1"/>
</dbReference>
<feature type="compositionally biased region" description="Polar residues" evidence="2">
    <location>
        <begin position="394"/>
        <end position="415"/>
    </location>
</feature>
<dbReference type="Pfam" id="PF14392">
    <property type="entry name" value="zf-CCHC_4"/>
    <property type="match status" value="1"/>
</dbReference>
<dbReference type="GO" id="GO:0008270">
    <property type="term" value="F:zinc ion binding"/>
    <property type="evidence" value="ECO:0007669"/>
    <property type="project" value="UniProtKB-KW"/>
</dbReference>
<dbReference type="PANTHER" id="PTHR31286">
    <property type="entry name" value="GLYCINE-RICH CELL WALL STRUCTURAL PROTEIN 1.8-LIKE"/>
    <property type="match status" value="1"/>
</dbReference>
<dbReference type="EMBL" id="JACGWO010000001">
    <property type="protein sequence ID" value="KAK4438706.1"/>
    <property type="molecule type" value="Genomic_DNA"/>
</dbReference>
<dbReference type="InterPro" id="IPR025836">
    <property type="entry name" value="Zn_knuckle_CX2CX4HX4C"/>
</dbReference>
<keyword evidence="1" id="KW-0863">Zinc-finger</keyword>
<dbReference type="InterPro" id="IPR040256">
    <property type="entry name" value="At4g02000-like"/>
</dbReference>
<keyword evidence="1" id="KW-0862">Zinc</keyword>